<dbReference type="Proteomes" id="UP001163603">
    <property type="component" value="Chromosome 7"/>
</dbReference>
<sequence>MALNMRKDLLTFALLGVFALAIIPQHVMSQNCGCAANLCCSEFGYCGTGDAYCGKGCKEGPCTSTPSTPSTPSPTPTSGGSVSSIVTTAFFDGIKNQADASCAGKSFYTRDGFISAANSFPEFGSGTADESKREIAAFFAHVTHETGHLCYTEEIDKSNAYCDTTNTQYPCVAGKKYYGRGPMQLTWNYNYGACGKDIGFDGLNAPETVSNDPAVSFKAALWFWMTNVHSVMNQGFGATIQKINGALECGGKQPDKVNARIGYYTDYCKQFGVDPGQNQSC</sequence>
<organism evidence="1 2">
    <name type="scientific">Pistacia integerrima</name>
    <dbReference type="NCBI Taxonomy" id="434235"/>
    <lineage>
        <taxon>Eukaryota</taxon>
        <taxon>Viridiplantae</taxon>
        <taxon>Streptophyta</taxon>
        <taxon>Embryophyta</taxon>
        <taxon>Tracheophyta</taxon>
        <taxon>Spermatophyta</taxon>
        <taxon>Magnoliopsida</taxon>
        <taxon>eudicotyledons</taxon>
        <taxon>Gunneridae</taxon>
        <taxon>Pentapetalae</taxon>
        <taxon>rosids</taxon>
        <taxon>malvids</taxon>
        <taxon>Sapindales</taxon>
        <taxon>Anacardiaceae</taxon>
        <taxon>Pistacia</taxon>
    </lineage>
</organism>
<accession>A0ACC0YCF8</accession>
<gene>
    <name evidence="1" type="ORF">Pint_26052</name>
</gene>
<evidence type="ECO:0000313" key="1">
    <source>
        <dbReference type="EMBL" id="KAJ0033881.1"/>
    </source>
</evidence>
<evidence type="ECO:0000313" key="2">
    <source>
        <dbReference type="Proteomes" id="UP001163603"/>
    </source>
</evidence>
<comment type="caution">
    <text evidence="1">The sequence shown here is derived from an EMBL/GenBank/DDBJ whole genome shotgun (WGS) entry which is preliminary data.</text>
</comment>
<name>A0ACC0YCF8_9ROSI</name>
<proteinExistence type="predicted"/>
<protein>
    <submittedName>
        <fullName evidence="1">Uncharacterized protein</fullName>
    </submittedName>
</protein>
<reference evidence="2" key="1">
    <citation type="journal article" date="2023" name="G3 (Bethesda)">
        <title>Genome assembly and association tests identify interacting loci associated with vigor, precocity, and sex in interspecific pistachio rootstocks.</title>
        <authorList>
            <person name="Palmer W."/>
            <person name="Jacygrad E."/>
            <person name="Sagayaradj S."/>
            <person name="Cavanaugh K."/>
            <person name="Han R."/>
            <person name="Bertier L."/>
            <person name="Beede B."/>
            <person name="Kafkas S."/>
            <person name="Golino D."/>
            <person name="Preece J."/>
            <person name="Michelmore R."/>
        </authorList>
    </citation>
    <scope>NUCLEOTIDE SEQUENCE [LARGE SCALE GENOMIC DNA]</scope>
</reference>
<dbReference type="EMBL" id="CM047742">
    <property type="protein sequence ID" value="KAJ0033881.1"/>
    <property type="molecule type" value="Genomic_DNA"/>
</dbReference>
<keyword evidence="2" id="KW-1185">Reference proteome</keyword>